<evidence type="ECO:0000313" key="9">
    <source>
        <dbReference type="Proteomes" id="UP000320160"/>
    </source>
</evidence>
<keyword evidence="9" id="KW-1185">Reference proteome</keyword>
<evidence type="ECO:0000256" key="1">
    <source>
        <dbReference type="ARBA" id="ARBA00006432"/>
    </source>
</evidence>
<dbReference type="Gene3D" id="3.30.300.30">
    <property type="match status" value="1"/>
</dbReference>
<dbReference type="EC" id="6.2.1.44" evidence="4"/>
<dbReference type="PANTHER" id="PTHR43201">
    <property type="entry name" value="ACYL-COA SYNTHETASE"/>
    <property type="match status" value="1"/>
</dbReference>
<dbReference type="SUPFAM" id="SSF56801">
    <property type="entry name" value="Acetyl-CoA synthetase-like"/>
    <property type="match status" value="1"/>
</dbReference>
<dbReference type="InterPro" id="IPR042099">
    <property type="entry name" value="ANL_N_sf"/>
</dbReference>
<dbReference type="Proteomes" id="UP000320160">
    <property type="component" value="Unassembled WGS sequence"/>
</dbReference>
<dbReference type="OrthoDB" id="9803968at2"/>
<dbReference type="Pfam" id="PF00501">
    <property type="entry name" value="AMP-binding"/>
    <property type="match status" value="1"/>
</dbReference>
<dbReference type="GO" id="GO:0031956">
    <property type="term" value="F:medium-chain fatty acid-CoA ligase activity"/>
    <property type="evidence" value="ECO:0007669"/>
    <property type="project" value="TreeGrafter"/>
</dbReference>
<feature type="domain" description="AMP-binding enzyme C-terminal" evidence="7">
    <location>
        <begin position="428"/>
        <end position="503"/>
    </location>
</feature>
<keyword evidence="2" id="KW-0436">Ligase</keyword>
<evidence type="ECO:0000256" key="4">
    <source>
        <dbReference type="ARBA" id="ARBA00066616"/>
    </source>
</evidence>
<evidence type="ECO:0000259" key="6">
    <source>
        <dbReference type="Pfam" id="PF00501"/>
    </source>
</evidence>
<reference evidence="8 9" key="1">
    <citation type="submission" date="2019-07" db="EMBL/GenBank/DDBJ databases">
        <authorList>
            <person name="Park M."/>
        </authorList>
    </citation>
    <scope>NUCLEOTIDE SEQUENCE [LARGE SCALE GENOMIC DNA]</scope>
    <source>
        <strain evidence="8 9">KCTC32445</strain>
    </source>
</reference>
<organism evidence="8 9">
    <name type="scientific">Sphingorhabdus contaminans</name>
    <dbReference type="NCBI Taxonomy" id="1343899"/>
    <lineage>
        <taxon>Bacteria</taxon>
        <taxon>Pseudomonadati</taxon>
        <taxon>Pseudomonadota</taxon>
        <taxon>Alphaproteobacteria</taxon>
        <taxon>Sphingomonadales</taxon>
        <taxon>Sphingomonadaceae</taxon>
        <taxon>Sphingorhabdus</taxon>
    </lineage>
</organism>
<dbReference type="InterPro" id="IPR045851">
    <property type="entry name" value="AMP-bd_C_sf"/>
</dbReference>
<feature type="domain" description="AMP-dependent synthetase/ligase" evidence="6">
    <location>
        <begin position="14"/>
        <end position="377"/>
    </location>
</feature>
<dbReference type="NCBIfam" id="NF005801">
    <property type="entry name" value="PRK07656.1"/>
    <property type="match status" value="1"/>
</dbReference>
<dbReference type="Gene3D" id="3.40.50.12780">
    <property type="entry name" value="N-terminal domain of ligase-like"/>
    <property type="match status" value="1"/>
</dbReference>
<comment type="catalytic activity">
    <reaction evidence="3">
        <text>3-(methylsulfanyl)propanoate + ATP + CoA = 3-(methylsulfanyl)propanoyl-CoA + AMP + diphosphate</text>
        <dbReference type="Rhea" id="RHEA:43052"/>
        <dbReference type="ChEBI" id="CHEBI:30616"/>
        <dbReference type="ChEBI" id="CHEBI:33019"/>
        <dbReference type="ChEBI" id="CHEBI:49016"/>
        <dbReference type="ChEBI" id="CHEBI:57287"/>
        <dbReference type="ChEBI" id="CHEBI:82815"/>
        <dbReference type="ChEBI" id="CHEBI:456215"/>
        <dbReference type="EC" id="6.2.1.44"/>
    </reaction>
    <physiologicalReaction direction="left-to-right" evidence="3">
        <dbReference type="Rhea" id="RHEA:43053"/>
    </physiologicalReaction>
</comment>
<dbReference type="EMBL" id="VKKU01000002">
    <property type="protein sequence ID" value="TSB02436.1"/>
    <property type="molecule type" value="Genomic_DNA"/>
</dbReference>
<accession>A0A553WCM0</accession>
<comment type="caution">
    <text evidence="8">The sequence shown here is derived from an EMBL/GenBank/DDBJ whole genome shotgun (WGS) entry which is preliminary data.</text>
</comment>
<comment type="similarity">
    <text evidence="1">Belongs to the ATP-dependent AMP-binding enzyme family.</text>
</comment>
<dbReference type="GO" id="GO:0006631">
    <property type="term" value="P:fatty acid metabolic process"/>
    <property type="evidence" value="ECO:0007669"/>
    <property type="project" value="TreeGrafter"/>
</dbReference>
<dbReference type="FunFam" id="3.30.300.30:FF:000008">
    <property type="entry name" value="2,3-dihydroxybenzoate-AMP ligase"/>
    <property type="match status" value="1"/>
</dbReference>
<dbReference type="Pfam" id="PF13193">
    <property type="entry name" value="AMP-binding_C"/>
    <property type="match status" value="1"/>
</dbReference>
<evidence type="ECO:0000313" key="8">
    <source>
        <dbReference type="EMBL" id="TSB02436.1"/>
    </source>
</evidence>
<protein>
    <recommendedName>
        <fullName evidence="5">3-methylmercaptopropionyl-CoA ligase</fullName>
        <ecNumber evidence="4">6.2.1.44</ecNumber>
    </recommendedName>
</protein>
<evidence type="ECO:0000256" key="5">
    <source>
        <dbReference type="ARBA" id="ARBA00067668"/>
    </source>
</evidence>
<dbReference type="AlphaFoldDB" id="A0A553WCM0"/>
<evidence type="ECO:0000256" key="3">
    <source>
        <dbReference type="ARBA" id="ARBA00051915"/>
    </source>
</evidence>
<dbReference type="PROSITE" id="PS00455">
    <property type="entry name" value="AMP_BINDING"/>
    <property type="match status" value="1"/>
</dbReference>
<evidence type="ECO:0000256" key="2">
    <source>
        <dbReference type="ARBA" id="ARBA00022598"/>
    </source>
</evidence>
<proteinExistence type="inferred from homology"/>
<dbReference type="RefSeq" id="WP_143777654.1">
    <property type="nucleotide sequence ID" value="NZ_VKKU01000002.1"/>
</dbReference>
<gene>
    <name evidence="8" type="ORF">FOM92_15225</name>
</gene>
<evidence type="ECO:0000259" key="7">
    <source>
        <dbReference type="Pfam" id="PF13193"/>
    </source>
</evidence>
<sequence length="512" mass="54859">MLSPLPQTIPHAAEAAARQWPDAPVVIEGDLTLSFAELWDLSRAAASSLIARGAKAGDRIAIWAPNRHEWIIAAIATMTIGAAVVTLNTRLKGREAGDILRRTKARILFTVSDFLGIDYRALLAEENLPDLSETILMDVGFPDFLAYGKGSGDVAVDAALTIINADTISDILFTSGTTGSPKGVMMTHGRVLPQCAVWIGNTGLGFGERYLIANPFFHSFGMKVGWVACLLSGAVAVPMAQFEVHEAINLIERLKISFLPGPPTIFQMLLSERDKKPFDTSSLRGGTTGAATVPPILVERIRNELGIRDIITAYGMTECVNITGCRPGDPVDLIAQTCGAAIPGNEVIIADEAGIEVPRGATGEILVRGQGVMLGYLDDPDATDEAIDADGWLHTGDVGTMDTNGYVRITDRKKDLYISGGFNVYPAEVEKLLSAHPAVAMVAVVGVPDDRMGEVGKAYVVLRPGTSTTEATLVAWSRENMANYKVPRSFVFVEDLPRNASGKVLKTELRSI</sequence>
<dbReference type="PANTHER" id="PTHR43201:SF5">
    <property type="entry name" value="MEDIUM-CHAIN ACYL-COA LIGASE ACSF2, MITOCHONDRIAL"/>
    <property type="match status" value="1"/>
</dbReference>
<name>A0A553WCM0_9SPHN</name>
<dbReference type="InterPro" id="IPR000873">
    <property type="entry name" value="AMP-dep_synth/lig_dom"/>
</dbReference>
<dbReference type="InterPro" id="IPR025110">
    <property type="entry name" value="AMP-bd_C"/>
</dbReference>
<dbReference type="InterPro" id="IPR020845">
    <property type="entry name" value="AMP-binding_CS"/>
</dbReference>